<accession>A0ABU9TUC0</accession>
<evidence type="ECO:0000256" key="2">
    <source>
        <dbReference type="SAM" id="SignalP"/>
    </source>
</evidence>
<sequence>MKAFKYLLLCFLFISSAPRAEITSIEAFINASSNQTRLTQEMLKNYILIGMSVRGRKAEQDLKAAIAEYEAAEKEILNFANAHSQVQTLSYAKTDTVRETFKKAAAHWVQVKPLYEQTPAPENVEEVRAQTELLLSEWRTVTQEIVANTESKYGSLISTAGFVRMLSQRVNSYYALRAWGFDDRYSEPFMTSLTLFEENRNTLESSPLNNEKIKNELSKIQKDFTRFKDLSDTHVNKALLPLITRSAGKITDSMDKVTALYMYQGLQI</sequence>
<evidence type="ECO:0008006" key="5">
    <source>
        <dbReference type="Google" id="ProtNLM"/>
    </source>
</evidence>
<evidence type="ECO:0000313" key="3">
    <source>
        <dbReference type="EMBL" id="MEM5537317.1"/>
    </source>
</evidence>
<dbReference type="EMBL" id="JBBMRA010000013">
    <property type="protein sequence ID" value="MEM5537317.1"/>
    <property type="molecule type" value="Genomic_DNA"/>
</dbReference>
<name>A0ABU9TUC0_9GAMM</name>
<evidence type="ECO:0000256" key="1">
    <source>
        <dbReference type="SAM" id="Coils"/>
    </source>
</evidence>
<reference evidence="3 4" key="1">
    <citation type="submission" date="2024-03" db="EMBL/GenBank/DDBJ databases">
        <title>Community enrichment and isolation of bacterial strains for fucoidan degradation.</title>
        <authorList>
            <person name="Sichert A."/>
        </authorList>
    </citation>
    <scope>NUCLEOTIDE SEQUENCE [LARGE SCALE GENOMIC DNA]</scope>
    <source>
        <strain evidence="3 4">AS76</strain>
    </source>
</reference>
<organism evidence="3 4">
    <name type="scientific">Neptuniibacter pectenicola</name>
    <dbReference type="NCBI Taxonomy" id="1806669"/>
    <lineage>
        <taxon>Bacteria</taxon>
        <taxon>Pseudomonadati</taxon>
        <taxon>Pseudomonadota</taxon>
        <taxon>Gammaproteobacteria</taxon>
        <taxon>Oceanospirillales</taxon>
        <taxon>Oceanospirillaceae</taxon>
        <taxon>Neptuniibacter</taxon>
    </lineage>
</organism>
<feature type="signal peptide" evidence="2">
    <location>
        <begin position="1"/>
        <end position="20"/>
    </location>
</feature>
<comment type="caution">
    <text evidence="3">The sequence shown here is derived from an EMBL/GenBank/DDBJ whole genome shotgun (WGS) entry which is preliminary data.</text>
</comment>
<dbReference type="RefSeq" id="WP_342854739.1">
    <property type="nucleotide sequence ID" value="NZ_JBBMRA010000013.1"/>
</dbReference>
<feature type="coiled-coil region" evidence="1">
    <location>
        <begin position="55"/>
        <end position="82"/>
    </location>
</feature>
<evidence type="ECO:0000313" key="4">
    <source>
        <dbReference type="Proteomes" id="UP001449225"/>
    </source>
</evidence>
<keyword evidence="2" id="KW-0732">Signal</keyword>
<dbReference type="Proteomes" id="UP001449225">
    <property type="component" value="Unassembled WGS sequence"/>
</dbReference>
<feature type="chain" id="PRO_5046828059" description="Type IV pili methyl-accepting chemotaxis transducer N-term" evidence="2">
    <location>
        <begin position="21"/>
        <end position="268"/>
    </location>
</feature>
<gene>
    <name evidence="3" type="ORF">WNY58_13050</name>
</gene>
<protein>
    <recommendedName>
        <fullName evidence="5">Type IV pili methyl-accepting chemotaxis transducer N-term</fullName>
    </recommendedName>
</protein>
<proteinExistence type="predicted"/>
<keyword evidence="1" id="KW-0175">Coiled coil</keyword>
<keyword evidence="4" id="KW-1185">Reference proteome</keyword>